<name>A0ABR1B691_POLSC</name>
<comment type="caution">
    <text evidence="2">The sequence shown here is derived from an EMBL/GenBank/DDBJ whole genome shotgun (WGS) entry which is preliminary data.</text>
</comment>
<dbReference type="EMBL" id="JAWJWF010000003">
    <property type="protein sequence ID" value="KAK6634952.1"/>
    <property type="molecule type" value="Genomic_DNA"/>
</dbReference>
<feature type="signal peptide" evidence="1">
    <location>
        <begin position="1"/>
        <end position="17"/>
    </location>
</feature>
<evidence type="ECO:0000256" key="1">
    <source>
        <dbReference type="SAM" id="SignalP"/>
    </source>
</evidence>
<proteinExistence type="predicted"/>
<reference evidence="2 3" key="1">
    <citation type="submission" date="2023-09" db="EMBL/GenBank/DDBJ databases">
        <title>Genomes of two closely related lineages of the louse Polyplax serrata with different host specificities.</title>
        <authorList>
            <person name="Martinu J."/>
            <person name="Tarabai H."/>
            <person name="Stefka J."/>
            <person name="Hypsa V."/>
        </authorList>
    </citation>
    <scope>NUCLEOTIDE SEQUENCE [LARGE SCALE GENOMIC DNA]</scope>
    <source>
        <strain evidence="2">98ZLc_SE</strain>
    </source>
</reference>
<sequence>MFKKLLLLVAIFAFVQAAATKSGKSDCPGAADPSSGLTEDFLNDITEGLSTMCHKFKEAVPSVMSFKKSSVNPLLGSAAPGQSDLPDFVAAAYRSRLKNHQYRLKNSELNYCRLASVENKQNMILVFLQKFNSQKWIDLKIFNPISTWQTRNELMFEFASRPGHNSTKQKSISLYI</sequence>
<accession>A0ABR1B691</accession>
<organism evidence="2 3">
    <name type="scientific">Polyplax serrata</name>
    <name type="common">Common mouse louse</name>
    <dbReference type="NCBI Taxonomy" id="468196"/>
    <lineage>
        <taxon>Eukaryota</taxon>
        <taxon>Metazoa</taxon>
        <taxon>Ecdysozoa</taxon>
        <taxon>Arthropoda</taxon>
        <taxon>Hexapoda</taxon>
        <taxon>Insecta</taxon>
        <taxon>Pterygota</taxon>
        <taxon>Neoptera</taxon>
        <taxon>Paraneoptera</taxon>
        <taxon>Psocodea</taxon>
        <taxon>Troctomorpha</taxon>
        <taxon>Phthiraptera</taxon>
        <taxon>Anoplura</taxon>
        <taxon>Polyplacidae</taxon>
        <taxon>Polyplax</taxon>
    </lineage>
</organism>
<dbReference type="Proteomes" id="UP001359485">
    <property type="component" value="Unassembled WGS sequence"/>
</dbReference>
<keyword evidence="3" id="KW-1185">Reference proteome</keyword>
<feature type="chain" id="PRO_5045712236" evidence="1">
    <location>
        <begin position="18"/>
        <end position="176"/>
    </location>
</feature>
<evidence type="ECO:0000313" key="2">
    <source>
        <dbReference type="EMBL" id="KAK6634952.1"/>
    </source>
</evidence>
<keyword evidence="1" id="KW-0732">Signal</keyword>
<protein>
    <submittedName>
        <fullName evidence="2">Uncharacterized protein</fullName>
    </submittedName>
</protein>
<evidence type="ECO:0000313" key="3">
    <source>
        <dbReference type="Proteomes" id="UP001359485"/>
    </source>
</evidence>
<gene>
    <name evidence="2" type="ORF">RUM44_000199</name>
</gene>